<gene>
    <name evidence="1" type="ORF">CUNI_LOCUS4223</name>
</gene>
<reference evidence="1" key="1">
    <citation type="submission" date="2021-04" db="EMBL/GenBank/DDBJ databases">
        <authorList>
            <consortium name="Molecular Ecology Group"/>
        </authorList>
    </citation>
    <scope>NUCLEOTIDE SEQUENCE</scope>
</reference>
<comment type="caution">
    <text evidence="1">The sequence shown here is derived from an EMBL/GenBank/DDBJ whole genome shotgun (WGS) entry which is preliminary data.</text>
</comment>
<organism evidence="1 2">
    <name type="scientific">Candidula unifasciata</name>
    <dbReference type="NCBI Taxonomy" id="100452"/>
    <lineage>
        <taxon>Eukaryota</taxon>
        <taxon>Metazoa</taxon>
        <taxon>Spiralia</taxon>
        <taxon>Lophotrochozoa</taxon>
        <taxon>Mollusca</taxon>
        <taxon>Gastropoda</taxon>
        <taxon>Heterobranchia</taxon>
        <taxon>Euthyneura</taxon>
        <taxon>Panpulmonata</taxon>
        <taxon>Eupulmonata</taxon>
        <taxon>Stylommatophora</taxon>
        <taxon>Helicina</taxon>
        <taxon>Helicoidea</taxon>
        <taxon>Geomitridae</taxon>
        <taxon>Candidula</taxon>
    </lineage>
</organism>
<dbReference type="EMBL" id="CAJHNH020000587">
    <property type="protein sequence ID" value="CAG5118665.1"/>
    <property type="molecule type" value="Genomic_DNA"/>
</dbReference>
<sequence>CRVTVKMDPNTDLHNHIKQCSENDFITIEGSHNINVLSKAITECLADKEELLKVRHQHLARQSEQFSQSRRKGKQRFRCLASPHLYNTDFIVDERTCVK</sequence>
<proteinExistence type="predicted"/>
<feature type="non-terminal residue" evidence="1">
    <location>
        <position position="1"/>
    </location>
</feature>
<evidence type="ECO:0000313" key="2">
    <source>
        <dbReference type="Proteomes" id="UP000678393"/>
    </source>
</evidence>
<evidence type="ECO:0000313" key="1">
    <source>
        <dbReference type="EMBL" id="CAG5118665.1"/>
    </source>
</evidence>
<protein>
    <submittedName>
        <fullName evidence="1">Uncharacterized protein</fullName>
    </submittedName>
</protein>
<dbReference type="Proteomes" id="UP000678393">
    <property type="component" value="Unassembled WGS sequence"/>
</dbReference>
<accession>A0A8S3YT19</accession>
<name>A0A8S3YT19_9EUPU</name>
<keyword evidence="2" id="KW-1185">Reference proteome</keyword>
<dbReference type="AlphaFoldDB" id="A0A8S3YT19"/>